<dbReference type="RefSeq" id="WP_202767567.1">
    <property type="nucleotide sequence ID" value="NZ_JAESWA010000022.1"/>
</dbReference>
<evidence type="ECO:0000256" key="1">
    <source>
        <dbReference type="SAM" id="Phobius"/>
    </source>
</evidence>
<keyword evidence="1" id="KW-0472">Membrane</keyword>
<dbReference type="Pfam" id="PF06103">
    <property type="entry name" value="DUF948"/>
    <property type="match status" value="1"/>
</dbReference>
<gene>
    <name evidence="2" type="ORF">JK634_10305</name>
</gene>
<keyword evidence="1" id="KW-1133">Transmembrane helix</keyword>
<dbReference type="AlphaFoldDB" id="A0A937FFF2"/>
<reference evidence="2" key="1">
    <citation type="submission" date="2021-01" db="EMBL/GenBank/DDBJ databases">
        <title>Genome public.</title>
        <authorList>
            <person name="Liu C."/>
            <person name="Sun Q."/>
        </authorList>
    </citation>
    <scope>NUCLEOTIDE SEQUENCE</scope>
    <source>
        <strain evidence="2">YIM B02565</strain>
    </source>
</reference>
<sequence>MLIDIRYLFWGIIAIAFFIAIIYLIFVLRKLVQVLSNVNSILESNKGSMTNIIKNMADITDNVKDVSEVVTETTADVIVAKENISEYINIFKDILFLIKNVFKK</sequence>
<organism evidence="2 3">
    <name type="scientific">Clostridium paridis</name>
    <dbReference type="NCBI Taxonomy" id="2803863"/>
    <lineage>
        <taxon>Bacteria</taxon>
        <taxon>Bacillati</taxon>
        <taxon>Bacillota</taxon>
        <taxon>Clostridia</taxon>
        <taxon>Eubacteriales</taxon>
        <taxon>Clostridiaceae</taxon>
        <taxon>Clostridium</taxon>
    </lineage>
</organism>
<accession>A0A937FFF2</accession>
<keyword evidence="3" id="KW-1185">Reference proteome</keyword>
<protein>
    <submittedName>
        <fullName evidence="2">DUF948 domain-containing protein</fullName>
    </submittedName>
</protein>
<dbReference type="Proteomes" id="UP000623681">
    <property type="component" value="Unassembled WGS sequence"/>
</dbReference>
<name>A0A937FFF2_9CLOT</name>
<evidence type="ECO:0000313" key="3">
    <source>
        <dbReference type="Proteomes" id="UP000623681"/>
    </source>
</evidence>
<dbReference type="EMBL" id="JAESWA010000022">
    <property type="protein sequence ID" value="MBL4932198.1"/>
    <property type="molecule type" value="Genomic_DNA"/>
</dbReference>
<dbReference type="InterPro" id="IPR009293">
    <property type="entry name" value="UPF0478"/>
</dbReference>
<evidence type="ECO:0000313" key="2">
    <source>
        <dbReference type="EMBL" id="MBL4932198.1"/>
    </source>
</evidence>
<keyword evidence="1" id="KW-0812">Transmembrane</keyword>
<comment type="caution">
    <text evidence="2">The sequence shown here is derived from an EMBL/GenBank/DDBJ whole genome shotgun (WGS) entry which is preliminary data.</text>
</comment>
<feature type="transmembrane region" description="Helical" evidence="1">
    <location>
        <begin position="7"/>
        <end position="28"/>
    </location>
</feature>
<proteinExistence type="predicted"/>